<dbReference type="Proteomes" id="UP001549363">
    <property type="component" value="Unassembled WGS sequence"/>
</dbReference>
<organism evidence="1 2">
    <name type="scientific">Lysinibacillus parviboronicapiens</name>
    <dbReference type="NCBI Taxonomy" id="436516"/>
    <lineage>
        <taxon>Bacteria</taxon>
        <taxon>Bacillati</taxon>
        <taxon>Bacillota</taxon>
        <taxon>Bacilli</taxon>
        <taxon>Bacillales</taxon>
        <taxon>Bacillaceae</taxon>
        <taxon>Lysinibacillus</taxon>
    </lineage>
</organism>
<sequence length="60" mass="6952">MKAFKDGNSNRSTIDRYAMALAYQEMGNINLIISKEMQHLEIEAAKSVETFLKNMNFYKC</sequence>
<dbReference type="RefSeq" id="WP_054767807.1">
    <property type="nucleotide sequence ID" value="NZ_CP073713.1"/>
</dbReference>
<dbReference type="InterPro" id="IPR013321">
    <property type="entry name" value="Arc_rbn_hlx_hlx"/>
</dbReference>
<accession>A0ABV2PJT5</accession>
<gene>
    <name evidence="1" type="ORF">ABIA69_002166</name>
</gene>
<comment type="caution">
    <text evidence="1">The sequence shown here is derived from an EMBL/GenBank/DDBJ whole genome shotgun (WGS) entry which is preliminary data.</text>
</comment>
<protein>
    <submittedName>
        <fullName evidence="1">Uncharacterized protein</fullName>
    </submittedName>
</protein>
<reference evidence="1 2" key="1">
    <citation type="submission" date="2024-06" db="EMBL/GenBank/DDBJ databases">
        <title>Sorghum-associated microbial communities from plants grown in Nebraska, USA.</title>
        <authorList>
            <person name="Schachtman D."/>
        </authorList>
    </citation>
    <scope>NUCLEOTIDE SEQUENCE [LARGE SCALE GENOMIC DNA]</scope>
    <source>
        <strain evidence="1 2">736</strain>
    </source>
</reference>
<evidence type="ECO:0000313" key="2">
    <source>
        <dbReference type="Proteomes" id="UP001549363"/>
    </source>
</evidence>
<proteinExistence type="predicted"/>
<dbReference type="Gene3D" id="1.10.1220.10">
    <property type="entry name" value="Met repressor-like"/>
    <property type="match status" value="1"/>
</dbReference>
<evidence type="ECO:0000313" key="1">
    <source>
        <dbReference type="EMBL" id="MET4561021.1"/>
    </source>
</evidence>
<keyword evidence="2" id="KW-1185">Reference proteome</keyword>
<name>A0ABV2PJT5_9BACI</name>
<dbReference type="EMBL" id="JBEPSB010000008">
    <property type="protein sequence ID" value="MET4561021.1"/>
    <property type="molecule type" value="Genomic_DNA"/>
</dbReference>